<name>A0A517MRT8_9BACT</name>
<feature type="region of interest" description="Disordered" evidence="1">
    <location>
        <begin position="353"/>
        <end position="372"/>
    </location>
</feature>
<protein>
    <submittedName>
        <fullName evidence="2">Uncharacterized protein</fullName>
    </submittedName>
</protein>
<reference evidence="2 3" key="1">
    <citation type="submission" date="2019-02" db="EMBL/GenBank/DDBJ databases">
        <title>Deep-cultivation of Planctomycetes and their phenomic and genomic characterization uncovers novel biology.</title>
        <authorList>
            <person name="Wiegand S."/>
            <person name="Jogler M."/>
            <person name="Boedeker C."/>
            <person name="Pinto D."/>
            <person name="Vollmers J."/>
            <person name="Rivas-Marin E."/>
            <person name="Kohn T."/>
            <person name="Peeters S.H."/>
            <person name="Heuer A."/>
            <person name="Rast P."/>
            <person name="Oberbeckmann S."/>
            <person name="Bunk B."/>
            <person name="Jeske O."/>
            <person name="Meyerdierks A."/>
            <person name="Storesund J.E."/>
            <person name="Kallscheuer N."/>
            <person name="Luecker S."/>
            <person name="Lage O.M."/>
            <person name="Pohl T."/>
            <person name="Merkel B.J."/>
            <person name="Hornburger P."/>
            <person name="Mueller R.-W."/>
            <person name="Bruemmer F."/>
            <person name="Labrenz M."/>
            <person name="Spormann A.M."/>
            <person name="Op den Camp H."/>
            <person name="Overmann J."/>
            <person name="Amann R."/>
            <person name="Jetten M.S.M."/>
            <person name="Mascher T."/>
            <person name="Medema M.H."/>
            <person name="Devos D.P."/>
            <person name="Kaster A.-K."/>
            <person name="Ovreas L."/>
            <person name="Rohde M."/>
            <person name="Galperin M.Y."/>
            <person name="Jogler C."/>
        </authorList>
    </citation>
    <scope>NUCLEOTIDE SEQUENCE [LARGE SCALE GENOMIC DNA]</scope>
    <source>
        <strain evidence="2 3">HG15A2</strain>
    </source>
</reference>
<sequence length="372" mass="40171">MTIPSQPPDQHIAPDAAPPPTDEVRNYLLYTLSLPERAVRSSVGAVGGAVRESTGLLVPQAIRDSTTYSVLVQQTLDFLTEDVGGVKKEEEEGGAEGAKPRVENPRVENYVARKTVGNFVEMAGLATLHLSPLMVLAVVSDVAHGSQTYLKELAEELRREGIIDEQSTIDSTSDLLDALGRTSKTASEAFDTPPLSLEGLRETLNQTTTAAGEIDLTKALPQSEITRMWEEMQQLAATEEVSLLELSSAVTLHSLGKIANVGRGALSTVRVAGNLFDRHVLDHYSTALADIHNQGYYTTLAEVSGPYISALWENFSTEKTTITEELLSGRAISQATQKLGRWLGLSGEQIEEPQDISPSYAPSDSHDNATNT</sequence>
<dbReference type="RefSeq" id="WP_145058091.1">
    <property type="nucleotide sequence ID" value="NZ_CP036263.1"/>
</dbReference>
<dbReference type="EMBL" id="CP036263">
    <property type="protein sequence ID" value="QDS97590.1"/>
    <property type="molecule type" value="Genomic_DNA"/>
</dbReference>
<keyword evidence="3" id="KW-1185">Reference proteome</keyword>
<dbReference type="KEGG" id="amob:HG15A2_08530"/>
<proteinExistence type="predicted"/>
<feature type="region of interest" description="Disordered" evidence="1">
    <location>
        <begin position="1"/>
        <end position="20"/>
    </location>
</feature>
<gene>
    <name evidence="2" type="ORF">HG15A2_08530</name>
</gene>
<feature type="compositionally biased region" description="Polar residues" evidence="1">
    <location>
        <begin position="356"/>
        <end position="372"/>
    </location>
</feature>
<evidence type="ECO:0000256" key="1">
    <source>
        <dbReference type="SAM" id="MobiDB-lite"/>
    </source>
</evidence>
<organism evidence="2 3">
    <name type="scientific">Adhaeretor mobilis</name>
    <dbReference type="NCBI Taxonomy" id="1930276"/>
    <lineage>
        <taxon>Bacteria</taxon>
        <taxon>Pseudomonadati</taxon>
        <taxon>Planctomycetota</taxon>
        <taxon>Planctomycetia</taxon>
        <taxon>Pirellulales</taxon>
        <taxon>Lacipirellulaceae</taxon>
        <taxon>Adhaeretor</taxon>
    </lineage>
</organism>
<dbReference type="AlphaFoldDB" id="A0A517MRT8"/>
<accession>A0A517MRT8</accession>
<dbReference type="OrthoDB" id="272907at2"/>
<evidence type="ECO:0000313" key="3">
    <source>
        <dbReference type="Proteomes" id="UP000319852"/>
    </source>
</evidence>
<evidence type="ECO:0000313" key="2">
    <source>
        <dbReference type="EMBL" id="QDS97590.1"/>
    </source>
</evidence>
<dbReference type="Proteomes" id="UP000319852">
    <property type="component" value="Chromosome"/>
</dbReference>